<dbReference type="AlphaFoldDB" id="A0A6A4I3X8"/>
<organism evidence="2 3">
    <name type="scientific">Gymnopus androsaceus JB14</name>
    <dbReference type="NCBI Taxonomy" id="1447944"/>
    <lineage>
        <taxon>Eukaryota</taxon>
        <taxon>Fungi</taxon>
        <taxon>Dikarya</taxon>
        <taxon>Basidiomycota</taxon>
        <taxon>Agaricomycotina</taxon>
        <taxon>Agaricomycetes</taxon>
        <taxon>Agaricomycetidae</taxon>
        <taxon>Agaricales</taxon>
        <taxon>Marasmiineae</taxon>
        <taxon>Omphalotaceae</taxon>
        <taxon>Gymnopus</taxon>
    </lineage>
</organism>
<evidence type="ECO:0000256" key="1">
    <source>
        <dbReference type="SAM" id="Phobius"/>
    </source>
</evidence>
<name>A0A6A4I3X8_9AGAR</name>
<dbReference type="OrthoDB" id="2988301at2759"/>
<keyword evidence="1" id="KW-0472">Membrane</keyword>
<reference evidence="2" key="1">
    <citation type="journal article" date="2019" name="Environ. Microbiol.">
        <title>Fungal ecological strategies reflected in gene transcription - a case study of two litter decomposers.</title>
        <authorList>
            <person name="Barbi F."/>
            <person name="Kohler A."/>
            <person name="Barry K."/>
            <person name="Baskaran P."/>
            <person name="Daum C."/>
            <person name="Fauchery L."/>
            <person name="Ihrmark K."/>
            <person name="Kuo A."/>
            <person name="LaButti K."/>
            <person name="Lipzen A."/>
            <person name="Morin E."/>
            <person name="Grigoriev I.V."/>
            <person name="Henrissat B."/>
            <person name="Lindahl B."/>
            <person name="Martin F."/>
        </authorList>
    </citation>
    <scope>NUCLEOTIDE SEQUENCE</scope>
    <source>
        <strain evidence="2">JB14</strain>
    </source>
</reference>
<evidence type="ECO:0000313" key="3">
    <source>
        <dbReference type="Proteomes" id="UP000799118"/>
    </source>
</evidence>
<accession>A0A6A4I3X8</accession>
<gene>
    <name evidence="2" type="ORF">BT96DRAFT_990205</name>
</gene>
<keyword evidence="1" id="KW-1133">Transmembrane helix</keyword>
<keyword evidence="1" id="KW-0812">Transmembrane</keyword>
<evidence type="ECO:0000313" key="2">
    <source>
        <dbReference type="EMBL" id="KAE9403544.1"/>
    </source>
</evidence>
<sequence length="92" mass="9579">MATWKGLSLVFPLSNGGPISSGTLCIETATIQLILSEAIVGATGPNTSSIVDLTDIKVFIVLQMFGGIGMLVLLCSAHLSWTKADKSLSDLV</sequence>
<feature type="transmembrane region" description="Helical" evidence="1">
    <location>
        <begin position="58"/>
        <end position="79"/>
    </location>
</feature>
<proteinExistence type="predicted"/>
<keyword evidence="3" id="KW-1185">Reference proteome</keyword>
<dbReference type="Proteomes" id="UP000799118">
    <property type="component" value="Unassembled WGS sequence"/>
</dbReference>
<dbReference type="EMBL" id="ML769424">
    <property type="protein sequence ID" value="KAE9403544.1"/>
    <property type="molecule type" value="Genomic_DNA"/>
</dbReference>
<protein>
    <submittedName>
        <fullName evidence="2">Uncharacterized protein</fullName>
    </submittedName>
</protein>